<evidence type="ECO:0000313" key="3">
    <source>
        <dbReference type="Proteomes" id="UP001189429"/>
    </source>
</evidence>
<dbReference type="Proteomes" id="UP001189429">
    <property type="component" value="Unassembled WGS sequence"/>
</dbReference>
<accession>A0ABN9Q9Y1</accession>
<reference evidence="1" key="1">
    <citation type="submission" date="2023-10" db="EMBL/GenBank/DDBJ databases">
        <authorList>
            <person name="Chen Y."/>
            <person name="Shah S."/>
            <person name="Dougan E. K."/>
            <person name="Thang M."/>
            <person name="Chan C."/>
        </authorList>
    </citation>
    <scope>NUCLEOTIDE SEQUENCE [LARGE SCALE GENOMIC DNA]</scope>
</reference>
<comment type="caution">
    <text evidence="1">The sequence shown here is derived from an EMBL/GenBank/DDBJ whole genome shotgun (WGS) entry which is preliminary data.</text>
</comment>
<sequence>MPRRHSCRPCSAFCVGSEVLASSSAGASAAGRGQAAEAMAGVGFPVHEVEEGHPVVQASSLDCRAKSTCFWKTSSWGRCQVPFRASCVEAGCRLSIHEQWFDRISPFQSKLPRDFRHSFSPSQFNVAFTELRRGYRDPTRTFPKRRCLLKRARKSKRMNCSLCSARCSLCYCQKSPRCSSIKVIHEEARVNQGQASAATVTMRYAAKEVDDFCIQPVDGLVIFYEQYDVAYRSDIFCDAIDESNRSLAFLSDYTPEQGLQGGRAGQVR</sequence>
<organism evidence="1 3">
    <name type="scientific">Prorocentrum cordatum</name>
    <dbReference type="NCBI Taxonomy" id="2364126"/>
    <lineage>
        <taxon>Eukaryota</taxon>
        <taxon>Sar</taxon>
        <taxon>Alveolata</taxon>
        <taxon>Dinophyceae</taxon>
        <taxon>Prorocentrales</taxon>
        <taxon>Prorocentraceae</taxon>
        <taxon>Prorocentrum</taxon>
    </lineage>
</organism>
<evidence type="ECO:0000313" key="2">
    <source>
        <dbReference type="EMBL" id="CAK0911471.1"/>
    </source>
</evidence>
<proteinExistence type="predicted"/>
<evidence type="ECO:0000313" key="1">
    <source>
        <dbReference type="EMBL" id="CAK0802650.1"/>
    </source>
</evidence>
<name>A0ABN9Q9Y1_9DINO</name>
<protein>
    <submittedName>
        <fullName evidence="1">Uncharacterized protein</fullName>
    </submittedName>
</protein>
<dbReference type="EMBL" id="CAUYUJ010022584">
    <property type="protein sequence ID" value="CAK0911471.1"/>
    <property type="molecule type" value="Genomic_DNA"/>
</dbReference>
<dbReference type="EMBL" id="CAUYUJ010002852">
    <property type="protein sequence ID" value="CAK0802650.1"/>
    <property type="molecule type" value="Genomic_DNA"/>
</dbReference>
<gene>
    <name evidence="1" type="ORF">PCOR1329_LOCUS10102</name>
    <name evidence="2" type="ORF">PCOR1329_LOCUS85334</name>
</gene>
<keyword evidence="3" id="KW-1185">Reference proteome</keyword>